<dbReference type="InParanoid" id="A0A177BU14"/>
<reference evidence="1 2" key="1">
    <citation type="submission" date="2016-05" db="EMBL/GenBank/DDBJ databases">
        <title>Comparative analysis of secretome profiles of manganese(II)-oxidizing ascomycete fungi.</title>
        <authorList>
            <consortium name="DOE Joint Genome Institute"/>
            <person name="Zeiner C.A."/>
            <person name="Purvine S.O."/>
            <person name="Zink E.M."/>
            <person name="Wu S."/>
            <person name="Pasa-Tolic L."/>
            <person name="Chaput D.L."/>
            <person name="Haridas S."/>
            <person name="Grigoriev I.V."/>
            <person name="Santelli C.M."/>
            <person name="Hansel C.M."/>
        </authorList>
    </citation>
    <scope>NUCLEOTIDE SEQUENCE [LARGE SCALE GENOMIC DNA]</scope>
    <source>
        <strain evidence="1 2">AP3s5-JAC2a</strain>
    </source>
</reference>
<evidence type="ECO:0000313" key="2">
    <source>
        <dbReference type="Proteomes" id="UP000077069"/>
    </source>
</evidence>
<name>A0A177BU14_9PLEO</name>
<gene>
    <name evidence="1" type="ORF">CC84DRAFT_1223772</name>
</gene>
<accession>A0A177BU14</accession>
<dbReference type="OrthoDB" id="3769740at2759"/>
<protein>
    <submittedName>
        <fullName evidence="1">Uncharacterized protein</fullName>
    </submittedName>
</protein>
<sequence>MAHHKVSHPISDLQLIKIAMDGFMDMLRNGELYEVGKKALPGVLTAFYFDNQIILASSQKGGSALTYTQGNGLDELVRACVHPDDKSNQAKCGEMSALQTFKHLYPTKPIRAQNIVTVTVRCGNDEVRNSNVYKCKEEDLEVYSPCNPPQGGGCELLIGPKKLIERHIPPTTWTNNGNAAVTYSKNGWETTPLDRLSLAAPAQQ</sequence>
<dbReference type="EMBL" id="KV441571">
    <property type="protein sequence ID" value="OAF98500.1"/>
    <property type="molecule type" value="Genomic_DNA"/>
</dbReference>
<evidence type="ECO:0000313" key="1">
    <source>
        <dbReference type="EMBL" id="OAF98500.1"/>
    </source>
</evidence>
<dbReference type="GeneID" id="28767008"/>
<dbReference type="RefSeq" id="XP_018028866.1">
    <property type="nucleotide sequence ID" value="XM_018183522.1"/>
</dbReference>
<proteinExistence type="predicted"/>
<keyword evidence="2" id="KW-1185">Reference proteome</keyword>
<dbReference type="AlphaFoldDB" id="A0A177BU14"/>
<organism evidence="1 2">
    <name type="scientific">Paraphaeosphaeria sporulosa</name>
    <dbReference type="NCBI Taxonomy" id="1460663"/>
    <lineage>
        <taxon>Eukaryota</taxon>
        <taxon>Fungi</taxon>
        <taxon>Dikarya</taxon>
        <taxon>Ascomycota</taxon>
        <taxon>Pezizomycotina</taxon>
        <taxon>Dothideomycetes</taxon>
        <taxon>Pleosporomycetidae</taxon>
        <taxon>Pleosporales</taxon>
        <taxon>Massarineae</taxon>
        <taxon>Didymosphaeriaceae</taxon>
        <taxon>Paraphaeosphaeria</taxon>
    </lineage>
</organism>
<dbReference type="Proteomes" id="UP000077069">
    <property type="component" value="Unassembled WGS sequence"/>
</dbReference>